<keyword evidence="2" id="KW-1185">Reference proteome</keyword>
<proteinExistence type="predicted"/>
<sequence>MDTLEGRNFDKSPDQLQRPRQNNDADPSSSICKSDPKFVETSLKSVSEYTMKHGTDKVAQIFLSNKNNGFKALHLACLRNKISDVEAELESGSSSIDITLSKDSTDWPGFTPLHFAVLYRHEKIVDILLKNGANILITDCRNMTPLCYAVSKRSESMLKLIVPKLISNNILTVNGLPLLHVMSMLRDSSIAQQFLPNQLLHQLNTRAYTDSQCYLNEHEYPCLRKKKNVNAHSIPEWLDFTPLHIAARYNRIEMAKLLLSCGARVDIFTSVSLGSWGIANGVSALHVAHRYGNKRIMDLILSHHDGKTNATDANGLSQLHIACSRRDPNFVQKFLDHGYSIISMLTVAMRYNRTNVVKLLVKRGEAGFKYLRLGLKLNNRSHKMIDQLMNEKLIKRSDAAYILQQACVWGRFKSVKLLIERGTDLNFYSQEVPAPLYLAIIHRHEKIVEILLDHGANPFCVDFVKTDALELLVTNKTISHLVLKENVYRYYHTVVLWLMKAGMDIKHLNRALRLCVENETATQVLLQFGADINALGRNGKTVLYHYFAGSSCFGDNWNNYIIFRDHLQKLNAIGLYVSEANESLFERVKQKYERLNVTGSISEQCKSECEKLENTKFNEDVSLRDVIFKNVKQMTAFCKNERFKEILKSKDFDSAYPMYGSMLKLQYVRGCIRSCMLEVTRESLKTLTNWNLPDLCFLEIFNYLSVENKKTLMKAGGKQQLYVRMCSFCLKDIT</sequence>
<reference evidence="1" key="1">
    <citation type="submission" date="2023-04" db="EMBL/GenBank/DDBJ databases">
        <title>A chromosome-level genome assembly of the parasitoid wasp Eretmocerus hayati.</title>
        <authorList>
            <person name="Zhong Y."/>
            <person name="Liu S."/>
            <person name="Liu Y."/>
        </authorList>
    </citation>
    <scope>NUCLEOTIDE SEQUENCE</scope>
    <source>
        <strain evidence="1">ZJU_SS_LIU_2023</strain>
    </source>
</reference>
<name>A0ACC2N0B3_9HYME</name>
<gene>
    <name evidence="1" type="ORF">QAD02_006212</name>
</gene>
<accession>A0ACC2N0B3</accession>
<organism evidence="1 2">
    <name type="scientific">Eretmocerus hayati</name>
    <dbReference type="NCBI Taxonomy" id="131215"/>
    <lineage>
        <taxon>Eukaryota</taxon>
        <taxon>Metazoa</taxon>
        <taxon>Ecdysozoa</taxon>
        <taxon>Arthropoda</taxon>
        <taxon>Hexapoda</taxon>
        <taxon>Insecta</taxon>
        <taxon>Pterygota</taxon>
        <taxon>Neoptera</taxon>
        <taxon>Endopterygota</taxon>
        <taxon>Hymenoptera</taxon>
        <taxon>Apocrita</taxon>
        <taxon>Proctotrupomorpha</taxon>
        <taxon>Chalcidoidea</taxon>
        <taxon>Aphelinidae</taxon>
        <taxon>Aphelininae</taxon>
        <taxon>Eretmocerus</taxon>
    </lineage>
</organism>
<dbReference type="Proteomes" id="UP001239111">
    <property type="component" value="Chromosome 4"/>
</dbReference>
<evidence type="ECO:0000313" key="1">
    <source>
        <dbReference type="EMBL" id="KAJ8664550.1"/>
    </source>
</evidence>
<dbReference type="EMBL" id="CM056744">
    <property type="protein sequence ID" value="KAJ8664550.1"/>
    <property type="molecule type" value="Genomic_DNA"/>
</dbReference>
<evidence type="ECO:0000313" key="2">
    <source>
        <dbReference type="Proteomes" id="UP001239111"/>
    </source>
</evidence>
<comment type="caution">
    <text evidence="1">The sequence shown here is derived from an EMBL/GenBank/DDBJ whole genome shotgun (WGS) entry which is preliminary data.</text>
</comment>
<protein>
    <submittedName>
        <fullName evidence="1">Uncharacterized protein</fullName>
    </submittedName>
</protein>